<dbReference type="Gene3D" id="3.40.50.720">
    <property type="entry name" value="NAD(P)-binding Rossmann-like Domain"/>
    <property type="match status" value="1"/>
</dbReference>
<protein>
    <submittedName>
        <fullName evidence="4">Oxidoreductase, short-chain dehydrogenase/reductase family</fullName>
    </submittedName>
</protein>
<keyword evidence="3" id="KW-0812">Transmembrane</keyword>
<dbReference type="InterPro" id="IPR002347">
    <property type="entry name" value="SDR_fam"/>
</dbReference>
<evidence type="ECO:0000313" key="4">
    <source>
        <dbReference type="EMBL" id="VAW95674.1"/>
    </source>
</evidence>
<dbReference type="PRINTS" id="PR00081">
    <property type="entry name" value="GDHRDH"/>
</dbReference>
<dbReference type="EMBL" id="UOFT01000048">
    <property type="protein sequence ID" value="VAW95674.1"/>
    <property type="molecule type" value="Genomic_DNA"/>
</dbReference>
<dbReference type="SUPFAM" id="SSF51735">
    <property type="entry name" value="NAD(P)-binding Rossmann-fold domains"/>
    <property type="match status" value="1"/>
</dbReference>
<dbReference type="InterPro" id="IPR020904">
    <property type="entry name" value="Sc_DH/Rdtase_CS"/>
</dbReference>
<dbReference type="GO" id="GO:0016491">
    <property type="term" value="F:oxidoreductase activity"/>
    <property type="evidence" value="ECO:0007669"/>
    <property type="project" value="UniProtKB-KW"/>
</dbReference>
<dbReference type="Pfam" id="PF00106">
    <property type="entry name" value="adh_short"/>
    <property type="match status" value="1"/>
</dbReference>
<keyword evidence="3" id="KW-1133">Transmembrane helix</keyword>
<dbReference type="InterPro" id="IPR036291">
    <property type="entry name" value="NAD(P)-bd_dom_sf"/>
</dbReference>
<dbReference type="NCBIfam" id="NF005489">
    <property type="entry name" value="PRK07102.1"/>
    <property type="match status" value="1"/>
</dbReference>
<gene>
    <name evidence="4" type="ORF">MNBD_GAMMA23-1156</name>
</gene>
<dbReference type="GO" id="GO:0016020">
    <property type="term" value="C:membrane"/>
    <property type="evidence" value="ECO:0007669"/>
    <property type="project" value="TreeGrafter"/>
</dbReference>
<evidence type="ECO:0000256" key="2">
    <source>
        <dbReference type="ARBA" id="ARBA00023002"/>
    </source>
</evidence>
<dbReference type="PROSITE" id="PS00061">
    <property type="entry name" value="ADH_SHORT"/>
    <property type="match status" value="1"/>
</dbReference>
<sequence length="245" mass="26922">MKNIVIMGATSGISQAVAKQMLADDVCLHLVARDMEKLSIVASDFKSRGCADVVCYQLDFNELEQHAAIVHNIVSKAGVIDVLLVCYGLMHPQSECETNVEKALEQVKSNYTSVVSLLVLFSKAMQKQNAGTIAVVSSVAGDRGRKSNYIYGSAKAGLTTFLEGLRYQLYEHGINVLTIKPGFVDSPMTAHLKKGALWASTDVVAGYIIKAINKKKSVIYVPPFWFLIMTIIKIIPAFIFRKLNF</sequence>
<dbReference type="AlphaFoldDB" id="A0A3B1AP29"/>
<keyword evidence="2" id="KW-0560">Oxidoreductase</keyword>
<name>A0A3B1AP29_9ZZZZ</name>
<reference evidence="4" key="1">
    <citation type="submission" date="2018-06" db="EMBL/GenBank/DDBJ databases">
        <authorList>
            <person name="Zhirakovskaya E."/>
        </authorList>
    </citation>
    <scope>NUCLEOTIDE SEQUENCE</scope>
</reference>
<evidence type="ECO:0000256" key="3">
    <source>
        <dbReference type="SAM" id="Phobius"/>
    </source>
</evidence>
<evidence type="ECO:0000256" key="1">
    <source>
        <dbReference type="ARBA" id="ARBA00006484"/>
    </source>
</evidence>
<proteinExistence type="inferred from homology"/>
<dbReference type="PANTHER" id="PTHR44196">
    <property type="entry name" value="DEHYDROGENASE/REDUCTASE SDR FAMILY MEMBER 7B"/>
    <property type="match status" value="1"/>
</dbReference>
<dbReference type="PANTHER" id="PTHR44196:SF3">
    <property type="entry name" value="SHORT CHAIN DEHYDROGENASE FAMILY PROTEIN"/>
    <property type="match status" value="1"/>
</dbReference>
<keyword evidence="3" id="KW-0472">Membrane</keyword>
<comment type="similarity">
    <text evidence="1">Belongs to the short-chain dehydrogenases/reductases (SDR) family.</text>
</comment>
<organism evidence="4">
    <name type="scientific">hydrothermal vent metagenome</name>
    <dbReference type="NCBI Taxonomy" id="652676"/>
    <lineage>
        <taxon>unclassified sequences</taxon>
        <taxon>metagenomes</taxon>
        <taxon>ecological metagenomes</taxon>
    </lineage>
</organism>
<feature type="transmembrane region" description="Helical" evidence="3">
    <location>
        <begin position="218"/>
        <end position="240"/>
    </location>
</feature>
<accession>A0A3B1AP29</accession>